<dbReference type="SUPFAM" id="SSF50494">
    <property type="entry name" value="Trypsin-like serine proteases"/>
    <property type="match status" value="1"/>
</dbReference>
<name>H8KWZ4_SOLCM</name>
<organism evidence="3 4">
    <name type="scientific">Solitalea canadensis (strain ATCC 29591 / DSM 3403 / JCM 21819 / LMG 8368 / NBRC 15130 / NCIMB 12057 / USAM 9D)</name>
    <name type="common">Flexibacter canadensis</name>
    <dbReference type="NCBI Taxonomy" id="929556"/>
    <lineage>
        <taxon>Bacteria</taxon>
        <taxon>Pseudomonadati</taxon>
        <taxon>Bacteroidota</taxon>
        <taxon>Sphingobacteriia</taxon>
        <taxon>Sphingobacteriales</taxon>
        <taxon>Sphingobacteriaceae</taxon>
        <taxon>Solitalea</taxon>
    </lineage>
</organism>
<keyword evidence="2" id="KW-1133">Transmembrane helix</keyword>
<dbReference type="PANTHER" id="PTHR43019:SF23">
    <property type="entry name" value="PROTEASE DO-LIKE 5, CHLOROPLASTIC"/>
    <property type="match status" value="1"/>
</dbReference>
<dbReference type="Proteomes" id="UP000007590">
    <property type="component" value="Chromosome"/>
</dbReference>
<evidence type="ECO:0000256" key="2">
    <source>
        <dbReference type="SAM" id="Phobius"/>
    </source>
</evidence>
<sequence>MSTENFNNENSLESNDLSAQDSSVKPKNKWLLPSIFVIVGIVITVLFFKAGDLKKLWSGQAPDSLKCGLSQTEIYEKYKNSVVLVANSYVYEVKVKGSSPFYLTITENGELAPYDENLNNPITITGTGFFVSKDGKLVTNRHVASPWVTNQSEAFTAIKQTVSYMVPDDVNPAQVGKYITQHWTDEITEGNEEEWEAVHTTDSAAVASDSTASEITINIPENKSSNPTDTSQIVVTGKIVRLGIAMHNSKVKEIRDFIPCEYITEATDPNVDVAIIQTISHNLPAKVKNVINLNQAANDDTDIKPGTKAIMIGYPMGMQLAGTQKGVKVQVYEGEINKESDGFAIQYNITSTHGASGSPVFDDCGRLVAVNYAGYDQTQGFNFGVVAKHALALYQAE</sequence>
<dbReference type="Gene3D" id="2.40.10.10">
    <property type="entry name" value="Trypsin-like serine proteases"/>
    <property type="match status" value="2"/>
</dbReference>
<feature type="region of interest" description="Disordered" evidence="1">
    <location>
        <begin position="1"/>
        <end position="20"/>
    </location>
</feature>
<reference evidence="3" key="1">
    <citation type="submission" date="2012-02" db="EMBL/GenBank/DDBJ databases">
        <title>The complete genome of Solitalea canadensis DSM 3403.</title>
        <authorList>
            <consortium name="US DOE Joint Genome Institute (JGI-PGF)"/>
            <person name="Lucas S."/>
            <person name="Copeland A."/>
            <person name="Lapidus A."/>
            <person name="Glavina del Rio T."/>
            <person name="Dalin E."/>
            <person name="Tice H."/>
            <person name="Bruce D."/>
            <person name="Goodwin L."/>
            <person name="Pitluck S."/>
            <person name="Peters L."/>
            <person name="Ovchinnikova G."/>
            <person name="Lu M."/>
            <person name="Kyrpides N."/>
            <person name="Mavromatis K."/>
            <person name="Ivanova N."/>
            <person name="Brettin T."/>
            <person name="Detter J.C."/>
            <person name="Han C."/>
            <person name="Larimer F."/>
            <person name="Land M."/>
            <person name="Hauser L."/>
            <person name="Markowitz V."/>
            <person name="Cheng J.-F."/>
            <person name="Hugenholtz P."/>
            <person name="Woyke T."/>
            <person name="Wu D."/>
            <person name="Spring S."/>
            <person name="Schroeder M."/>
            <person name="Kopitz M."/>
            <person name="Brambilla E."/>
            <person name="Klenk H.-P."/>
            <person name="Eisen J.A."/>
        </authorList>
    </citation>
    <scope>NUCLEOTIDE SEQUENCE</scope>
    <source>
        <strain evidence="3">DSM 3403</strain>
    </source>
</reference>
<dbReference type="Pfam" id="PF13365">
    <property type="entry name" value="Trypsin_2"/>
    <property type="match status" value="1"/>
</dbReference>
<keyword evidence="2" id="KW-0812">Transmembrane</keyword>
<dbReference type="EMBL" id="CP003349">
    <property type="protein sequence ID" value="AFD08323.1"/>
    <property type="molecule type" value="Genomic_DNA"/>
</dbReference>
<dbReference type="InterPro" id="IPR009003">
    <property type="entry name" value="Peptidase_S1_PA"/>
</dbReference>
<dbReference type="InterPro" id="IPR043504">
    <property type="entry name" value="Peptidase_S1_PA_chymotrypsin"/>
</dbReference>
<dbReference type="RefSeq" id="WP_014681546.1">
    <property type="nucleotide sequence ID" value="NC_017770.1"/>
</dbReference>
<accession>H8KWZ4</accession>
<dbReference type="HOGENOM" id="CLU_694269_0_0_10"/>
<evidence type="ECO:0000313" key="4">
    <source>
        <dbReference type="Proteomes" id="UP000007590"/>
    </source>
</evidence>
<dbReference type="KEGG" id="scn:Solca_3316"/>
<dbReference type="OrthoDB" id="265200at2"/>
<feature type="compositionally biased region" description="Low complexity" evidence="1">
    <location>
        <begin position="1"/>
        <end position="15"/>
    </location>
</feature>
<gene>
    <name evidence="3" type="ordered locus">Solca_3316</name>
</gene>
<proteinExistence type="predicted"/>
<evidence type="ECO:0000313" key="3">
    <source>
        <dbReference type="EMBL" id="AFD08323.1"/>
    </source>
</evidence>
<feature type="transmembrane region" description="Helical" evidence="2">
    <location>
        <begin position="30"/>
        <end position="48"/>
    </location>
</feature>
<protein>
    <recommendedName>
        <fullName evidence="5">Trypsin-like serine protease with C-terminal PDZ domain</fullName>
    </recommendedName>
</protein>
<dbReference type="eggNOG" id="COG0265">
    <property type="taxonomic scope" value="Bacteria"/>
</dbReference>
<dbReference type="PANTHER" id="PTHR43019">
    <property type="entry name" value="SERINE ENDOPROTEASE DEGS"/>
    <property type="match status" value="1"/>
</dbReference>
<evidence type="ECO:0000256" key="1">
    <source>
        <dbReference type="SAM" id="MobiDB-lite"/>
    </source>
</evidence>
<dbReference type="STRING" id="929556.Solca_3316"/>
<dbReference type="AlphaFoldDB" id="H8KWZ4"/>
<keyword evidence="4" id="KW-1185">Reference proteome</keyword>
<evidence type="ECO:0008006" key="5">
    <source>
        <dbReference type="Google" id="ProtNLM"/>
    </source>
</evidence>
<keyword evidence="2" id="KW-0472">Membrane</keyword>